<dbReference type="Proteomes" id="UP000007718">
    <property type="component" value="Chromosome"/>
</dbReference>
<dbReference type="eggNOG" id="ENOG502Z7N1">
    <property type="taxonomic scope" value="Bacteria"/>
</dbReference>
<gene>
    <name evidence="1" type="ordered locus">Deipr_1715</name>
</gene>
<name>F0RL57_DEIPM</name>
<accession>F0RL57</accession>
<evidence type="ECO:0000313" key="1">
    <source>
        <dbReference type="EMBL" id="ADY26849.1"/>
    </source>
</evidence>
<organism evidence="1 2">
    <name type="scientific">Deinococcus proteolyticus (strain ATCC 35074 / DSM 20540 / JCM 6276 / NBRC 101906 / NCIMB 13154 / VKM Ac-1939 / CCM 2703 / MRP)</name>
    <dbReference type="NCBI Taxonomy" id="693977"/>
    <lineage>
        <taxon>Bacteria</taxon>
        <taxon>Thermotogati</taxon>
        <taxon>Deinococcota</taxon>
        <taxon>Deinococci</taxon>
        <taxon>Deinococcales</taxon>
        <taxon>Deinococcaceae</taxon>
        <taxon>Deinococcus</taxon>
    </lineage>
</organism>
<dbReference type="KEGG" id="dpt:Deipr_1715"/>
<dbReference type="RefSeq" id="WP_013615457.1">
    <property type="nucleotide sequence ID" value="NC_015161.1"/>
</dbReference>
<reference evidence="1 2" key="2">
    <citation type="journal article" date="2012" name="Stand. Genomic Sci.">
        <title>Complete genome sequence of the orange-red pigmented, radioresistant Deinococcus proteolyticus type strain (MRP(T)).</title>
        <authorList>
            <person name="Copeland A."/>
            <person name="Zeytun A."/>
            <person name="Yassawong M."/>
            <person name="Nolan M."/>
            <person name="Lucas S."/>
            <person name="Hammon N."/>
            <person name="Deshpande S."/>
            <person name="Cheng J.F."/>
            <person name="Han C."/>
            <person name="Tapia R."/>
            <person name="Goodwin L.A."/>
            <person name="Pitluck S."/>
            <person name="Mavromatis K."/>
            <person name="Liolios K."/>
            <person name="Pagani I."/>
            <person name="Ivanova N."/>
            <person name="Mikhailova N."/>
            <person name="Pati A."/>
            <person name="Chen A."/>
            <person name="Palaniappan K."/>
            <person name="Land M."/>
            <person name="Hauser L."/>
            <person name="Jeffries C.D."/>
            <person name="Brambilla E.M."/>
            <person name="Rohde M."/>
            <person name="Sikorski J."/>
            <person name="Pukall R."/>
            <person name="Goker M."/>
            <person name="Detter J.C."/>
            <person name="Woyke T."/>
            <person name="Bristow J."/>
            <person name="Eisen J.A."/>
            <person name="Markowitz V."/>
            <person name="Hugenholtz P."/>
            <person name="Kyrpides N.C."/>
            <person name="Klenk H.P."/>
            <person name="Lapidus A."/>
        </authorList>
    </citation>
    <scope>NUCLEOTIDE SEQUENCE [LARGE SCALE GENOMIC DNA]</scope>
    <source>
        <strain evidence="2">ATCC 35074 / DSM 20540 / JCM 6276 / NBRC 101906 / NCIMB 13154 / VKM Ac-1939 / CCM 2703 / MRP</strain>
    </source>
</reference>
<protein>
    <submittedName>
        <fullName evidence="1">Uncharacterized protein</fullName>
    </submittedName>
</protein>
<dbReference type="OrthoDB" id="1349101at2"/>
<keyword evidence="2" id="KW-1185">Reference proteome</keyword>
<dbReference type="HOGENOM" id="CLU_100992_0_0_0"/>
<evidence type="ECO:0000313" key="2">
    <source>
        <dbReference type="Proteomes" id="UP000007718"/>
    </source>
</evidence>
<proteinExistence type="predicted"/>
<sequence>MNNARYLTLNSVVVTALLGVMLFTSGAAGPRQQQLEVLDVQRINIREPDGTLRAVLSGKATLPGAIVRGKEYPHPRQQAGMLFYNDEGTENGGLVFDGAGGSSAGSLTFDAYEQDQILQLIGMTQGGRSTAGLMVNDRPQRSIAQDLAEQTRLAALPEQERTRLLSERAENGYYGQQRMFIGKTDDKATIVLADKSGKPRLQLAVSPEGQASIDFLDDQGAVLKSLTAQSLK</sequence>
<dbReference type="AlphaFoldDB" id="F0RL57"/>
<reference evidence="2" key="1">
    <citation type="submission" date="2011-02" db="EMBL/GenBank/DDBJ databases">
        <title>The complete sequence of chromosome of Deinococcus proteolyticus DSM 20540.</title>
        <authorList>
            <consortium name="US DOE Joint Genome Institute (JGI-PGF)"/>
            <person name="Lucas S."/>
            <person name="Copeland A."/>
            <person name="Lapidus A."/>
            <person name="Bruce D."/>
            <person name="Goodwin L."/>
            <person name="Pitluck S."/>
            <person name="Kyrpides N."/>
            <person name="Mavromatis K."/>
            <person name="Pagani I."/>
            <person name="Ivanova N."/>
            <person name="Ovchinnikova G."/>
            <person name="Zeytun A."/>
            <person name="Detter J.C."/>
            <person name="Han C."/>
            <person name="Land M."/>
            <person name="Hauser L."/>
            <person name="Markowitz V."/>
            <person name="Cheng J.-F."/>
            <person name="Hugenholtz P."/>
            <person name="Woyke T."/>
            <person name="Wu D."/>
            <person name="Pukall R."/>
            <person name="Steenblock K."/>
            <person name="Brambilla E."/>
            <person name="Klenk H.-P."/>
            <person name="Eisen J.A."/>
        </authorList>
    </citation>
    <scope>NUCLEOTIDE SEQUENCE [LARGE SCALE GENOMIC DNA]</scope>
    <source>
        <strain evidence="2">ATCC 35074 / DSM 20540 / JCM 6276 / NBRC 101906 / NCIMB 13154 / VKM Ac-1939 / CCM 2703 / MRP</strain>
    </source>
</reference>
<dbReference type="STRING" id="693977.Deipr_1715"/>
<dbReference type="EMBL" id="CP002536">
    <property type="protein sequence ID" value="ADY26849.1"/>
    <property type="molecule type" value="Genomic_DNA"/>
</dbReference>